<name>A0A8R1DGP5_CAEJA</name>
<sequence>MSSKVSKKQKSLVDDPKDNVFIVEKVLDKRSGKAGRDEFLIQWQGFPESDSSWEPRENLQCLQVLDEFEREFAKREREKPTRKRKVSGEQPTKQEGEEEEKPDPNDKFALNGKQLRCILGLTKGPGELHFLCKFSDDTAQLLPAKEVNSRYRPFVDEYEKFLQRRLEKRQKRLEEGKKKGKNGEEEEDEWPDMPPGYRILTSEEQEQKLREESMQVERTEMSQTFQPTATELLHDMQMAANNDFLSIFPSDPAEESIDNTTMSDNLFNVFDDRNESPLGCPIVVDTVVTDDDDSLLFAGNA</sequence>
<evidence type="ECO:0000256" key="1">
    <source>
        <dbReference type="ARBA" id="ARBA00004123"/>
    </source>
</evidence>
<dbReference type="InterPro" id="IPR016197">
    <property type="entry name" value="Chromo-like_dom_sf"/>
</dbReference>
<dbReference type="SMART" id="SM00300">
    <property type="entry name" value="ChSh"/>
    <property type="match status" value="1"/>
</dbReference>
<dbReference type="InterPro" id="IPR017984">
    <property type="entry name" value="Chromo_dom_subgr"/>
</dbReference>
<feature type="compositionally biased region" description="Basic and acidic residues" evidence="3">
    <location>
        <begin position="173"/>
        <end position="183"/>
    </location>
</feature>
<dbReference type="PANTHER" id="PTHR10503">
    <property type="entry name" value="HP1 LIKE (HETEROCHROMATIN PROTEIN)-RELATED"/>
    <property type="match status" value="1"/>
</dbReference>
<protein>
    <submittedName>
        <fullName evidence="5">Chromo domain-containing protein</fullName>
    </submittedName>
</protein>
<feature type="region of interest" description="Disordered" evidence="3">
    <location>
        <begin position="173"/>
        <end position="200"/>
    </location>
</feature>
<evidence type="ECO:0000313" key="5">
    <source>
        <dbReference type="EnsemblMetazoa" id="CJA02258.1"/>
    </source>
</evidence>
<dbReference type="Pfam" id="PF00385">
    <property type="entry name" value="Chromo"/>
    <property type="match status" value="1"/>
</dbReference>
<evidence type="ECO:0000259" key="4">
    <source>
        <dbReference type="PROSITE" id="PS50013"/>
    </source>
</evidence>
<organism evidence="5 6">
    <name type="scientific">Caenorhabditis japonica</name>
    <dbReference type="NCBI Taxonomy" id="281687"/>
    <lineage>
        <taxon>Eukaryota</taxon>
        <taxon>Metazoa</taxon>
        <taxon>Ecdysozoa</taxon>
        <taxon>Nematoda</taxon>
        <taxon>Chromadorea</taxon>
        <taxon>Rhabditida</taxon>
        <taxon>Rhabditina</taxon>
        <taxon>Rhabditomorpha</taxon>
        <taxon>Rhabditoidea</taxon>
        <taxon>Rhabditidae</taxon>
        <taxon>Peloderinae</taxon>
        <taxon>Caenorhabditis</taxon>
    </lineage>
</organism>
<evidence type="ECO:0000256" key="3">
    <source>
        <dbReference type="SAM" id="MobiDB-lite"/>
    </source>
</evidence>
<feature type="region of interest" description="Disordered" evidence="3">
    <location>
        <begin position="73"/>
        <end position="109"/>
    </location>
</feature>
<dbReference type="AlphaFoldDB" id="A0A8R1DGP5"/>
<dbReference type="Proteomes" id="UP000005237">
    <property type="component" value="Unassembled WGS sequence"/>
</dbReference>
<dbReference type="CDD" id="cd00034">
    <property type="entry name" value="CSD"/>
    <property type="match status" value="1"/>
</dbReference>
<feature type="domain" description="Chromo" evidence="4">
    <location>
        <begin position="21"/>
        <end position="80"/>
    </location>
</feature>
<evidence type="ECO:0000313" key="6">
    <source>
        <dbReference type="Proteomes" id="UP000005237"/>
    </source>
</evidence>
<dbReference type="SMART" id="SM00298">
    <property type="entry name" value="CHROMO"/>
    <property type="match status" value="1"/>
</dbReference>
<dbReference type="Gene3D" id="2.40.50.40">
    <property type="match status" value="2"/>
</dbReference>
<dbReference type="PANTHER" id="PTHR10503:SF24">
    <property type="entry name" value="CHROMO DOMAIN-CONTAINING PROTEIN CEC-4"/>
    <property type="match status" value="1"/>
</dbReference>
<accession>A0A8R1DGP5</accession>
<dbReference type="GO" id="GO:0005637">
    <property type="term" value="C:nuclear inner membrane"/>
    <property type="evidence" value="ECO:0007669"/>
    <property type="project" value="TreeGrafter"/>
</dbReference>
<reference evidence="5" key="2">
    <citation type="submission" date="2022-06" db="UniProtKB">
        <authorList>
            <consortium name="EnsemblMetazoa"/>
        </authorList>
    </citation>
    <scope>IDENTIFICATION</scope>
    <source>
        <strain evidence="5">DF5081</strain>
    </source>
</reference>
<dbReference type="InterPro" id="IPR008251">
    <property type="entry name" value="Chromo_shadow_dom"/>
</dbReference>
<keyword evidence="2" id="KW-0539">Nucleus</keyword>
<dbReference type="InterPro" id="IPR037948">
    <property type="entry name" value="Cec-4"/>
</dbReference>
<dbReference type="GO" id="GO:0097240">
    <property type="term" value="P:chromosome attachment to the nuclear envelope"/>
    <property type="evidence" value="ECO:0007669"/>
    <property type="project" value="InterPro"/>
</dbReference>
<proteinExistence type="predicted"/>
<dbReference type="GO" id="GO:0010468">
    <property type="term" value="P:regulation of gene expression"/>
    <property type="evidence" value="ECO:0007669"/>
    <property type="project" value="TreeGrafter"/>
</dbReference>
<dbReference type="PROSITE" id="PS50013">
    <property type="entry name" value="CHROMO_2"/>
    <property type="match status" value="1"/>
</dbReference>
<keyword evidence="6" id="KW-1185">Reference proteome</keyword>
<dbReference type="EnsemblMetazoa" id="CJA02258.1">
    <property type="protein sequence ID" value="CJA02258.1"/>
    <property type="gene ID" value="WBGene00121463"/>
</dbReference>
<dbReference type="SUPFAM" id="SSF54160">
    <property type="entry name" value="Chromo domain-like"/>
    <property type="match status" value="2"/>
</dbReference>
<dbReference type="InterPro" id="IPR000953">
    <property type="entry name" value="Chromo/chromo_shadow_dom"/>
</dbReference>
<evidence type="ECO:0000256" key="2">
    <source>
        <dbReference type="ARBA" id="ARBA00023242"/>
    </source>
</evidence>
<dbReference type="InterPro" id="IPR023780">
    <property type="entry name" value="Chromo_domain"/>
</dbReference>
<reference evidence="6" key="1">
    <citation type="submission" date="2010-08" db="EMBL/GenBank/DDBJ databases">
        <authorList>
            <consortium name="Caenorhabditis japonica Sequencing Consortium"/>
            <person name="Wilson R.K."/>
        </authorList>
    </citation>
    <scope>NUCLEOTIDE SEQUENCE [LARGE SCALE GENOMIC DNA]</scope>
    <source>
        <strain evidence="6">DF5081</strain>
    </source>
</reference>
<comment type="subcellular location">
    <subcellularLocation>
        <location evidence="1">Nucleus</location>
    </subcellularLocation>
</comment>
<dbReference type="PRINTS" id="PR00504">
    <property type="entry name" value="CHROMODOMAIN"/>
</dbReference>